<reference evidence="2" key="1">
    <citation type="submission" date="2019-11" db="EMBL/GenBank/DDBJ databases">
        <title>Bipolaris sorokiniana Genome sequencing.</title>
        <authorList>
            <person name="Wang H."/>
        </authorList>
    </citation>
    <scope>NUCLEOTIDE SEQUENCE</scope>
</reference>
<gene>
    <name evidence="2" type="ORF">GGP41_005043</name>
</gene>
<proteinExistence type="predicted"/>
<sequence length="82" mass="8971">MTQKMSVADESRRTSRENQGLMREKSTSVTGSAEALGGASGECAAGCEAFARKRIGQRGPKNVCIRARLCRCEDNVTWMHVH</sequence>
<dbReference type="Proteomes" id="UP000624244">
    <property type="component" value="Unassembled WGS sequence"/>
</dbReference>
<dbReference type="EMBL" id="WNKQ01000008">
    <property type="protein sequence ID" value="KAF5849637.1"/>
    <property type="molecule type" value="Genomic_DNA"/>
</dbReference>
<evidence type="ECO:0000313" key="3">
    <source>
        <dbReference type="Proteomes" id="UP000624244"/>
    </source>
</evidence>
<evidence type="ECO:0000256" key="1">
    <source>
        <dbReference type="SAM" id="MobiDB-lite"/>
    </source>
</evidence>
<accession>A0A8H5ZI17</accession>
<evidence type="ECO:0000313" key="2">
    <source>
        <dbReference type="EMBL" id="KAF5849637.1"/>
    </source>
</evidence>
<comment type="caution">
    <text evidence="2">The sequence shown here is derived from an EMBL/GenBank/DDBJ whole genome shotgun (WGS) entry which is preliminary data.</text>
</comment>
<feature type="region of interest" description="Disordered" evidence="1">
    <location>
        <begin position="1"/>
        <end position="39"/>
    </location>
</feature>
<name>A0A8H5ZI17_COCSA</name>
<dbReference type="AlphaFoldDB" id="A0A8H5ZI17"/>
<protein>
    <submittedName>
        <fullName evidence="2">Uncharacterized protein</fullName>
    </submittedName>
</protein>
<organism evidence="2 3">
    <name type="scientific">Cochliobolus sativus</name>
    <name type="common">Common root rot and spot blotch fungus</name>
    <name type="synonym">Bipolaris sorokiniana</name>
    <dbReference type="NCBI Taxonomy" id="45130"/>
    <lineage>
        <taxon>Eukaryota</taxon>
        <taxon>Fungi</taxon>
        <taxon>Dikarya</taxon>
        <taxon>Ascomycota</taxon>
        <taxon>Pezizomycotina</taxon>
        <taxon>Dothideomycetes</taxon>
        <taxon>Pleosporomycetidae</taxon>
        <taxon>Pleosporales</taxon>
        <taxon>Pleosporineae</taxon>
        <taxon>Pleosporaceae</taxon>
        <taxon>Bipolaris</taxon>
    </lineage>
</organism>
<feature type="compositionally biased region" description="Basic and acidic residues" evidence="1">
    <location>
        <begin position="7"/>
        <end position="26"/>
    </location>
</feature>